<feature type="region of interest" description="Disordered" evidence="1">
    <location>
        <begin position="50"/>
        <end position="84"/>
    </location>
</feature>
<evidence type="ECO:0000313" key="4">
    <source>
        <dbReference type="WBParaSite" id="HPBE_0001073101-mRNA-1"/>
    </source>
</evidence>
<evidence type="ECO:0000313" key="3">
    <source>
        <dbReference type="Proteomes" id="UP000050761"/>
    </source>
</evidence>
<name>A0A183FS51_HELPZ</name>
<keyword evidence="3" id="KW-1185">Reference proteome</keyword>
<dbReference type="WBParaSite" id="HPBE_0001073101-mRNA-1">
    <property type="protein sequence ID" value="HPBE_0001073101-mRNA-1"/>
    <property type="gene ID" value="HPBE_0001073101"/>
</dbReference>
<reference evidence="2 3" key="1">
    <citation type="submission" date="2018-11" db="EMBL/GenBank/DDBJ databases">
        <authorList>
            <consortium name="Pathogen Informatics"/>
        </authorList>
    </citation>
    <scope>NUCLEOTIDE SEQUENCE [LARGE SCALE GENOMIC DNA]</scope>
</reference>
<gene>
    <name evidence="2" type="ORF">HPBE_LOCUS10732</name>
</gene>
<feature type="compositionally biased region" description="Basic and acidic residues" evidence="1">
    <location>
        <begin position="66"/>
        <end position="76"/>
    </location>
</feature>
<sequence>MSFPPAKLESILLAELGVPDDDAPPPEEERIARRFAAILRHGVAASFDVKTDENLGSDVSTDDESDRDHCDDKGEENSSTTHENVIQFDINIPAGATSLIQSLGVFFSSAR</sequence>
<organism evidence="3 4">
    <name type="scientific">Heligmosomoides polygyrus</name>
    <name type="common">Parasitic roundworm</name>
    <dbReference type="NCBI Taxonomy" id="6339"/>
    <lineage>
        <taxon>Eukaryota</taxon>
        <taxon>Metazoa</taxon>
        <taxon>Ecdysozoa</taxon>
        <taxon>Nematoda</taxon>
        <taxon>Chromadorea</taxon>
        <taxon>Rhabditida</taxon>
        <taxon>Rhabditina</taxon>
        <taxon>Rhabditomorpha</taxon>
        <taxon>Strongyloidea</taxon>
        <taxon>Heligmosomidae</taxon>
        <taxon>Heligmosomoides</taxon>
    </lineage>
</organism>
<protein>
    <submittedName>
        <fullName evidence="4">2'-phosphotransferase</fullName>
    </submittedName>
</protein>
<dbReference type="AlphaFoldDB" id="A0A183FS51"/>
<evidence type="ECO:0000256" key="1">
    <source>
        <dbReference type="SAM" id="MobiDB-lite"/>
    </source>
</evidence>
<accession>A0A183FS51</accession>
<dbReference type="EMBL" id="UZAH01026861">
    <property type="protein sequence ID" value="VDO86146.1"/>
    <property type="molecule type" value="Genomic_DNA"/>
</dbReference>
<dbReference type="Proteomes" id="UP000050761">
    <property type="component" value="Unassembled WGS sequence"/>
</dbReference>
<proteinExistence type="predicted"/>
<evidence type="ECO:0000313" key="2">
    <source>
        <dbReference type="EMBL" id="VDO86146.1"/>
    </source>
</evidence>
<reference evidence="4" key="2">
    <citation type="submission" date="2019-09" db="UniProtKB">
        <authorList>
            <consortium name="WormBaseParasite"/>
        </authorList>
    </citation>
    <scope>IDENTIFICATION</scope>
</reference>
<accession>A0A3P7YDW6</accession>